<feature type="domain" description="6-phosphogluconate dehydrogenase NADP-binding" evidence="4">
    <location>
        <begin position="8"/>
        <end position="157"/>
    </location>
</feature>
<name>A0ABP3I9J0_9ACTN</name>
<evidence type="ECO:0000313" key="6">
    <source>
        <dbReference type="EMBL" id="GAA0394926.1"/>
    </source>
</evidence>
<dbReference type="SUPFAM" id="SSF51735">
    <property type="entry name" value="NAD(P)-binding Rossmann-fold domains"/>
    <property type="match status" value="1"/>
</dbReference>
<dbReference type="RefSeq" id="WP_344021193.1">
    <property type="nucleotide sequence ID" value="NZ_BAAABX010000014.1"/>
</dbReference>
<feature type="domain" description="NADPH-dependent reductive aminase-like C-terminal" evidence="5">
    <location>
        <begin position="163"/>
        <end position="288"/>
    </location>
</feature>
<feature type="signal peptide" evidence="3">
    <location>
        <begin position="1"/>
        <end position="21"/>
    </location>
</feature>
<dbReference type="InterPro" id="IPR036291">
    <property type="entry name" value="NAD(P)-bd_dom_sf"/>
</dbReference>
<dbReference type="InterPro" id="IPR006115">
    <property type="entry name" value="6PGDH_NADP-bd"/>
</dbReference>
<dbReference type="PANTHER" id="PTHR43580">
    <property type="entry name" value="OXIDOREDUCTASE GLYR1-RELATED"/>
    <property type="match status" value="1"/>
</dbReference>
<evidence type="ECO:0000259" key="5">
    <source>
        <dbReference type="Pfam" id="PF21761"/>
    </source>
</evidence>
<keyword evidence="2" id="KW-0560">Oxidoreductase</keyword>
<proteinExistence type="inferred from homology"/>
<reference evidence="7" key="1">
    <citation type="journal article" date="2019" name="Int. J. Syst. Evol. Microbiol.">
        <title>The Global Catalogue of Microorganisms (GCM) 10K type strain sequencing project: providing services to taxonomists for standard genome sequencing and annotation.</title>
        <authorList>
            <consortium name="The Broad Institute Genomics Platform"/>
            <consortium name="The Broad Institute Genome Sequencing Center for Infectious Disease"/>
            <person name="Wu L."/>
            <person name="Ma J."/>
        </authorList>
    </citation>
    <scope>NUCLEOTIDE SEQUENCE [LARGE SCALE GENOMIC DNA]</scope>
    <source>
        <strain evidence="7">JCM 4788</strain>
    </source>
</reference>
<dbReference type="InterPro" id="IPR008927">
    <property type="entry name" value="6-PGluconate_DH-like_C_sf"/>
</dbReference>
<comment type="caution">
    <text evidence="6">The sequence shown here is derived from an EMBL/GenBank/DDBJ whole genome shotgun (WGS) entry which is preliminary data.</text>
</comment>
<dbReference type="InterPro" id="IPR051265">
    <property type="entry name" value="HIBADH-related_NP60_sf"/>
</dbReference>
<gene>
    <name evidence="6" type="ORF">GCM10010357_14840</name>
</gene>
<feature type="chain" id="PRO_5045863727" evidence="3">
    <location>
        <begin position="22"/>
        <end position="296"/>
    </location>
</feature>
<dbReference type="Gene3D" id="3.40.50.720">
    <property type="entry name" value="NAD(P)-binding Rossmann-like Domain"/>
    <property type="match status" value="1"/>
</dbReference>
<sequence>MSTAPASVAVLGLGSLGTALADAFLAAGHRVTVWNRTAAKADGPVARGAARAASPGDAAEAAGLIVVCVLDYRAATLLVEEAGPRLKGRTVVNVTNGSPGEARVLAERVAALGAEYLDGGVMAVPAMIGGPEALVLYSGPEEAFARWSGVLEAPARPVHLGTDPGLAPLADLALLSGMYGMFGGFFQAAALVRSAGLPVAGFTEDLLLPWLRAIGGILPGMAAKVDSGDYSATGSTLAMQVSHDSIGDVSRAQGVSTELFAPVFELMRRGVAAGYGDGDMAAVVELLGRRSASRAG</sequence>
<dbReference type="Pfam" id="PF03446">
    <property type="entry name" value="NAD_binding_2"/>
    <property type="match status" value="1"/>
</dbReference>
<comment type="similarity">
    <text evidence="1">Belongs to the HIBADH-related family.</text>
</comment>
<evidence type="ECO:0000259" key="4">
    <source>
        <dbReference type="Pfam" id="PF03446"/>
    </source>
</evidence>
<dbReference type="InterPro" id="IPR015815">
    <property type="entry name" value="HIBADH-related"/>
</dbReference>
<keyword evidence="3" id="KW-0732">Signal</keyword>
<accession>A0ABP3I9J0</accession>
<organism evidence="6 7">
    <name type="scientific">Streptomyces luteireticuli</name>
    <dbReference type="NCBI Taxonomy" id="173858"/>
    <lineage>
        <taxon>Bacteria</taxon>
        <taxon>Bacillati</taxon>
        <taxon>Actinomycetota</taxon>
        <taxon>Actinomycetes</taxon>
        <taxon>Kitasatosporales</taxon>
        <taxon>Streptomycetaceae</taxon>
        <taxon>Streptomyces</taxon>
    </lineage>
</organism>
<dbReference type="InterPro" id="IPR048666">
    <property type="entry name" value="RedAm-like_C"/>
</dbReference>
<evidence type="ECO:0000256" key="1">
    <source>
        <dbReference type="ARBA" id="ARBA00009080"/>
    </source>
</evidence>
<evidence type="ECO:0000313" key="7">
    <source>
        <dbReference type="Proteomes" id="UP001500879"/>
    </source>
</evidence>
<evidence type="ECO:0000256" key="3">
    <source>
        <dbReference type="SAM" id="SignalP"/>
    </source>
</evidence>
<keyword evidence="7" id="KW-1185">Reference proteome</keyword>
<evidence type="ECO:0000256" key="2">
    <source>
        <dbReference type="ARBA" id="ARBA00023002"/>
    </source>
</evidence>
<dbReference type="Pfam" id="PF21761">
    <property type="entry name" value="RedAm-like_C"/>
    <property type="match status" value="1"/>
</dbReference>
<dbReference type="PIRSF" id="PIRSF000103">
    <property type="entry name" value="HIBADH"/>
    <property type="match status" value="1"/>
</dbReference>
<dbReference type="InterPro" id="IPR013328">
    <property type="entry name" value="6PGD_dom2"/>
</dbReference>
<protein>
    <submittedName>
        <fullName evidence="6">NAD(P)-dependent oxidoreductase</fullName>
    </submittedName>
</protein>
<dbReference type="EMBL" id="BAAABX010000014">
    <property type="protein sequence ID" value="GAA0394926.1"/>
    <property type="molecule type" value="Genomic_DNA"/>
</dbReference>
<dbReference type="PANTHER" id="PTHR43580:SF2">
    <property type="entry name" value="CYTOKINE-LIKE NUCLEAR FACTOR N-PAC"/>
    <property type="match status" value="1"/>
</dbReference>
<dbReference type="Gene3D" id="1.10.1040.10">
    <property type="entry name" value="N-(1-d-carboxylethyl)-l-norvaline Dehydrogenase, domain 2"/>
    <property type="match status" value="1"/>
</dbReference>
<dbReference type="SUPFAM" id="SSF48179">
    <property type="entry name" value="6-phosphogluconate dehydrogenase C-terminal domain-like"/>
    <property type="match status" value="1"/>
</dbReference>
<dbReference type="Proteomes" id="UP001500879">
    <property type="component" value="Unassembled WGS sequence"/>
</dbReference>